<reference evidence="2" key="1">
    <citation type="submission" date="2019-10" db="EMBL/GenBank/DDBJ databases">
        <title>The sequence and de novo assembly of the wild yak genome.</title>
        <authorList>
            <person name="Liu Y."/>
        </authorList>
    </citation>
    <scope>NUCLEOTIDE SEQUENCE [LARGE SCALE GENOMIC DNA]</scope>
    <source>
        <strain evidence="2">WY2019</strain>
    </source>
</reference>
<feature type="compositionally biased region" description="Polar residues" evidence="1">
    <location>
        <begin position="43"/>
        <end position="54"/>
    </location>
</feature>
<evidence type="ECO:0000313" key="3">
    <source>
        <dbReference type="Proteomes" id="UP000322234"/>
    </source>
</evidence>
<keyword evidence="3" id="KW-1185">Reference proteome</keyword>
<gene>
    <name evidence="2" type="ORF">E5288_WYG008193</name>
</gene>
<dbReference type="AlphaFoldDB" id="A0A6B0RXD5"/>
<dbReference type="EMBL" id="VBQZ03000121">
    <property type="protein sequence ID" value="MXQ94798.1"/>
    <property type="molecule type" value="Genomic_DNA"/>
</dbReference>
<protein>
    <submittedName>
        <fullName evidence="2">Uncharacterized protein</fullName>
    </submittedName>
</protein>
<organism evidence="2 3">
    <name type="scientific">Bos mutus</name>
    <name type="common">wild yak</name>
    <dbReference type="NCBI Taxonomy" id="72004"/>
    <lineage>
        <taxon>Eukaryota</taxon>
        <taxon>Metazoa</taxon>
        <taxon>Chordata</taxon>
        <taxon>Craniata</taxon>
        <taxon>Vertebrata</taxon>
        <taxon>Euteleostomi</taxon>
        <taxon>Mammalia</taxon>
        <taxon>Eutheria</taxon>
        <taxon>Laurasiatheria</taxon>
        <taxon>Artiodactyla</taxon>
        <taxon>Ruminantia</taxon>
        <taxon>Pecora</taxon>
        <taxon>Bovidae</taxon>
        <taxon>Bovinae</taxon>
        <taxon>Bos</taxon>
    </lineage>
</organism>
<proteinExistence type="predicted"/>
<feature type="compositionally biased region" description="Polar residues" evidence="1">
    <location>
        <begin position="85"/>
        <end position="100"/>
    </location>
</feature>
<accession>A0A6B0RXD5</accession>
<evidence type="ECO:0000313" key="2">
    <source>
        <dbReference type="EMBL" id="MXQ94798.1"/>
    </source>
</evidence>
<feature type="region of interest" description="Disordered" evidence="1">
    <location>
        <begin position="43"/>
        <end position="112"/>
    </location>
</feature>
<comment type="caution">
    <text evidence="2">The sequence shown here is derived from an EMBL/GenBank/DDBJ whole genome shotgun (WGS) entry which is preliminary data.</text>
</comment>
<evidence type="ECO:0000256" key="1">
    <source>
        <dbReference type="SAM" id="MobiDB-lite"/>
    </source>
</evidence>
<sequence>MAVLGAAPRASTASERDTGYQQFIPLPLFNPAGCTQALPTHTTALTSKAGQQSRQLDDQPLYPGSKFRGHTLKVPGPEARVASGSADTPTTGFSQGQAEPNFSLKPEASPKTRGCGCILKPAPWYPGAIGSSLALEGGR</sequence>
<name>A0A6B0RXD5_9CETA</name>
<dbReference type="Proteomes" id="UP000322234">
    <property type="component" value="Unassembled WGS sequence"/>
</dbReference>